<dbReference type="GO" id="GO:0003700">
    <property type="term" value="F:DNA-binding transcription factor activity"/>
    <property type="evidence" value="ECO:0007669"/>
    <property type="project" value="InterPro"/>
</dbReference>
<dbReference type="PANTHER" id="PTHR31072:SF147">
    <property type="entry name" value="TRANSCRIPTION FACTOR TCP13"/>
    <property type="match status" value="1"/>
</dbReference>
<dbReference type="PROSITE" id="PS51369">
    <property type="entry name" value="TCP"/>
    <property type="match status" value="1"/>
</dbReference>
<keyword evidence="4" id="KW-0804">Transcription</keyword>
<dbReference type="Proteomes" id="UP001418222">
    <property type="component" value="Unassembled WGS sequence"/>
</dbReference>
<feature type="region of interest" description="Disordered" evidence="6">
    <location>
        <begin position="1"/>
        <end position="27"/>
    </location>
</feature>
<evidence type="ECO:0000256" key="6">
    <source>
        <dbReference type="SAM" id="MobiDB-lite"/>
    </source>
</evidence>
<dbReference type="EMBL" id="JBBWWQ010000004">
    <property type="protein sequence ID" value="KAK8949518.1"/>
    <property type="molecule type" value="Genomic_DNA"/>
</dbReference>
<proteinExistence type="predicted"/>
<evidence type="ECO:0000313" key="8">
    <source>
        <dbReference type="EMBL" id="KAK8949518.1"/>
    </source>
</evidence>
<evidence type="ECO:0000256" key="5">
    <source>
        <dbReference type="ARBA" id="ARBA00023242"/>
    </source>
</evidence>
<accession>A0AAP0GBN7</accession>
<dbReference type="InterPro" id="IPR017887">
    <property type="entry name" value="TF_TCP_subgr"/>
</dbReference>
<keyword evidence="5" id="KW-0539">Nucleus</keyword>
<dbReference type="AlphaFoldDB" id="A0AAP0GBN7"/>
<keyword evidence="9" id="KW-1185">Reference proteome</keyword>
<keyword evidence="3" id="KW-0238">DNA-binding</keyword>
<sequence length="223" mass="24763">MIKDDSRHKGGLLPNRDGGRKPAAPAGIWPPFLNSRIVRVSRAFGGKDRHSKVSTLRGLRDRRVRLSMPTAIQLYDLQEKLGLSQPSKVVDWLINAAQHEIDRLPPLQFPVQTWPSSSAIAGEDEQSKLNSEAVQSSAPYYQIEPQDQVLFPAMPPSLSSYLAGAANFDTLRSFAAQLPPANFKQYIHDQDEAGRPGDAEVYEDCEAVHGSNAADFFQQKWSH</sequence>
<evidence type="ECO:0000256" key="3">
    <source>
        <dbReference type="ARBA" id="ARBA00023125"/>
    </source>
</evidence>
<protein>
    <submittedName>
        <fullName evidence="8">Transcription factor TCP5</fullName>
    </submittedName>
</protein>
<feature type="domain" description="TCP" evidence="7">
    <location>
        <begin position="46"/>
        <end position="104"/>
    </location>
</feature>
<organism evidence="8 9">
    <name type="scientific">Platanthera zijinensis</name>
    <dbReference type="NCBI Taxonomy" id="2320716"/>
    <lineage>
        <taxon>Eukaryota</taxon>
        <taxon>Viridiplantae</taxon>
        <taxon>Streptophyta</taxon>
        <taxon>Embryophyta</taxon>
        <taxon>Tracheophyta</taxon>
        <taxon>Spermatophyta</taxon>
        <taxon>Magnoliopsida</taxon>
        <taxon>Liliopsida</taxon>
        <taxon>Asparagales</taxon>
        <taxon>Orchidaceae</taxon>
        <taxon>Orchidoideae</taxon>
        <taxon>Orchideae</taxon>
        <taxon>Orchidinae</taxon>
        <taxon>Platanthera</taxon>
    </lineage>
</organism>
<dbReference type="Pfam" id="PF03634">
    <property type="entry name" value="TCP"/>
    <property type="match status" value="1"/>
</dbReference>
<evidence type="ECO:0000259" key="7">
    <source>
        <dbReference type="PROSITE" id="PS51369"/>
    </source>
</evidence>
<comment type="subcellular location">
    <subcellularLocation>
        <location evidence="1">Nucleus</location>
    </subcellularLocation>
</comment>
<evidence type="ECO:0000256" key="1">
    <source>
        <dbReference type="ARBA" id="ARBA00004123"/>
    </source>
</evidence>
<dbReference type="PANTHER" id="PTHR31072">
    <property type="entry name" value="TRANSCRIPTION FACTOR TCP4-RELATED"/>
    <property type="match status" value="1"/>
</dbReference>
<evidence type="ECO:0000313" key="9">
    <source>
        <dbReference type="Proteomes" id="UP001418222"/>
    </source>
</evidence>
<evidence type="ECO:0000256" key="4">
    <source>
        <dbReference type="ARBA" id="ARBA00023163"/>
    </source>
</evidence>
<name>A0AAP0GBN7_9ASPA</name>
<comment type="caution">
    <text evidence="8">The sequence shown here is derived from an EMBL/GenBank/DDBJ whole genome shotgun (WGS) entry which is preliminary data.</text>
</comment>
<evidence type="ECO:0000256" key="2">
    <source>
        <dbReference type="ARBA" id="ARBA00023015"/>
    </source>
</evidence>
<dbReference type="GO" id="GO:0005634">
    <property type="term" value="C:nucleus"/>
    <property type="evidence" value="ECO:0007669"/>
    <property type="project" value="UniProtKB-SubCell"/>
</dbReference>
<gene>
    <name evidence="8" type="primary">TCP5</name>
    <name evidence="8" type="ORF">KSP39_PZI005021</name>
</gene>
<keyword evidence="2" id="KW-0805">Transcription regulation</keyword>
<dbReference type="GO" id="GO:0043565">
    <property type="term" value="F:sequence-specific DNA binding"/>
    <property type="evidence" value="ECO:0007669"/>
    <property type="project" value="TreeGrafter"/>
</dbReference>
<reference evidence="8 9" key="1">
    <citation type="journal article" date="2022" name="Nat. Plants">
        <title>Genomes of leafy and leafless Platanthera orchids illuminate the evolution of mycoheterotrophy.</title>
        <authorList>
            <person name="Li M.H."/>
            <person name="Liu K.W."/>
            <person name="Li Z."/>
            <person name="Lu H.C."/>
            <person name="Ye Q.L."/>
            <person name="Zhang D."/>
            <person name="Wang J.Y."/>
            <person name="Li Y.F."/>
            <person name="Zhong Z.M."/>
            <person name="Liu X."/>
            <person name="Yu X."/>
            <person name="Liu D.K."/>
            <person name="Tu X.D."/>
            <person name="Liu B."/>
            <person name="Hao Y."/>
            <person name="Liao X.Y."/>
            <person name="Jiang Y.T."/>
            <person name="Sun W.H."/>
            <person name="Chen J."/>
            <person name="Chen Y.Q."/>
            <person name="Ai Y."/>
            <person name="Zhai J.W."/>
            <person name="Wu S.S."/>
            <person name="Zhou Z."/>
            <person name="Hsiao Y.Y."/>
            <person name="Wu W.L."/>
            <person name="Chen Y.Y."/>
            <person name="Lin Y.F."/>
            <person name="Hsu J.L."/>
            <person name="Li C.Y."/>
            <person name="Wang Z.W."/>
            <person name="Zhao X."/>
            <person name="Zhong W.Y."/>
            <person name="Ma X.K."/>
            <person name="Ma L."/>
            <person name="Huang J."/>
            <person name="Chen G.Z."/>
            <person name="Huang M.Z."/>
            <person name="Huang L."/>
            <person name="Peng D.H."/>
            <person name="Luo Y.B."/>
            <person name="Zou S.Q."/>
            <person name="Chen S.P."/>
            <person name="Lan S."/>
            <person name="Tsai W.C."/>
            <person name="Van de Peer Y."/>
            <person name="Liu Z.J."/>
        </authorList>
    </citation>
    <scope>NUCLEOTIDE SEQUENCE [LARGE SCALE GENOMIC DNA]</scope>
    <source>
        <strain evidence="8">Lor287</strain>
    </source>
</reference>
<dbReference type="InterPro" id="IPR005333">
    <property type="entry name" value="Transcription_factor_TCP"/>
</dbReference>